<keyword evidence="2" id="KW-0472">Membrane</keyword>
<feature type="domain" description="DUF6535" evidence="3">
    <location>
        <begin position="84"/>
        <end position="259"/>
    </location>
</feature>
<name>A0A8H8CFB5_PSICU</name>
<feature type="region of interest" description="Disordered" evidence="1">
    <location>
        <begin position="1"/>
        <end position="74"/>
    </location>
</feature>
<organism evidence="4">
    <name type="scientific">Psilocybe cubensis</name>
    <name type="common">Psychedelic mushroom</name>
    <name type="synonym">Stropharia cubensis</name>
    <dbReference type="NCBI Taxonomy" id="181762"/>
    <lineage>
        <taxon>Eukaryota</taxon>
        <taxon>Fungi</taxon>
        <taxon>Dikarya</taxon>
        <taxon>Basidiomycota</taxon>
        <taxon>Agaricomycotina</taxon>
        <taxon>Agaricomycetes</taxon>
        <taxon>Agaricomycetidae</taxon>
        <taxon>Agaricales</taxon>
        <taxon>Agaricineae</taxon>
        <taxon>Strophariaceae</taxon>
        <taxon>Psilocybe</taxon>
    </lineage>
</organism>
<feature type="compositionally biased region" description="Polar residues" evidence="1">
    <location>
        <begin position="37"/>
        <end position="54"/>
    </location>
</feature>
<feature type="transmembrane region" description="Helical" evidence="2">
    <location>
        <begin position="272"/>
        <end position="297"/>
    </location>
</feature>
<dbReference type="AlphaFoldDB" id="A0A8H8CFB5"/>
<protein>
    <recommendedName>
        <fullName evidence="3">DUF6535 domain-containing protein</fullName>
    </recommendedName>
</protein>
<gene>
    <name evidence="4" type="ORF">JR316_011823</name>
</gene>
<keyword evidence="2" id="KW-0812">Transmembrane</keyword>
<reference evidence="4" key="1">
    <citation type="submission" date="2021-02" db="EMBL/GenBank/DDBJ databases">
        <title>Psilocybe cubensis genome.</title>
        <authorList>
            <person name="Mckernan K.J."/>
            <person name="Crawford S."/>
            <person name="Trippe A."/>
            <person name="Kane L.T."/>
            <person name="Mclaughlin S."/>
        </authorList>
    </citation>
    <scope>NUCLEOTIDE SEQUENCE [LARGE SCALE GENOMIC DNA]</scope>
    <source>
        <strain evidence="4">MGC-MH-2018</strain>
    </source>
</reference>
<accession>A0A8H8CFB5</accession>
<sequence>MSSIQEGNNSLTNQSLPQVENQSNSNRSDSRAESSSTQEENTPPQVENQSNTGSDSDHPDPPSKLWGIQDPFKYAPPKPEGDPWALLLDPLIKKDKAQCDAWKDEVQNLLIFAGLFSAVVTAFILESYKNLQADPNDTIVSLLSQIALQTDRSLNATAVKLEPANPFVPTPSSIRVNVFWFLSLILSLATVVIGIVSLQWLREHQSYDSDLSPRSKYALFNMRADGLKAWHVDKFFTGLPLLLQSALVLFLGGVIDFLHAIGYWAVTIPVMIAISFILMFLIATTVIPCLQVILLSFTLPYDTKKTSNPIVPPRQCPYKSPQSQAIQWIFTFLHQTNALNYLQKISLNVKAFSKHLLAGYPGRFRFVDFGEAKDITSCTNFTLCLLKAFKAQRWAQFDLAWLCIRDAYMRRSFNNDVCSLGFEDNYTFPIYDAVARLLLQRYQKSTAHSAYHCFDEISLMNDVYRDNVPERYLDRLLTNSLGLAEDTSLLDFLDMPSELSFDASDMPDDLTILRQQSLIYFVGAFPTHHQPVIAYRQHRLELYVRLLGYFPKNYSYVDVCANKKIPWCLTVQKNFYDLRINDVVSAEASEIMWHLGAIALSALQDLEPIGRTDPVVFIDRYDLAETMHWVSSAALMHANYSVKGRERELLNRRDFRDLLSSIVLFLEEKMANHVQALKIWAKPDFQHHPCLLFYLAAICCYQFSQATEGHSFHTFCATVQEYKELTIDDGRCDRKIEAGLRSGCLTANSDLFSKRWWDNMYVRRSSATGTPSESLEEIPDRYIN</sequence>
<evidence type="ECO:0000256" key="2">
    <source>
        <dbReference type="SAM" id="Phobius"/>
    </source>
</evidence>
<dbReference type="InterPro" id="IPR045338">
    <property type="entry name" value="DUF6535"/>
</dbReference>
<evidence type="ECO:0000313" key="4">
    <source>
        <dbReference type="EMBL" id="KAG5163476.1"/>
    </source>
</evidence>
<proteinExistence type="predicted"/>
<dbReference type="Pfam" id="PF20153">
    <property type="entry name" value="DUF6535"/>
    <property type="match status" value="1"/>
</dbReference>
<comment type="caution">
    <text evidence="4">The sequence shown here is derived from an EMBL/GenBank/DDBJ whole genome shotgun (WGS) entry which is preliminary data.</text>
</comment>
<keyword evidence="2" id="KW-1133">Transmembrane helix</keyword>
<feature type="transmembrane region" description="Helical" evidence="2">
    <location>
        <begin position="178"/>
        <end position="201"/>
    </location>
</feature>
<evidence type="ECO:0000256" key="1">
    <source>
        <dbReference type="SAM" id="MobiDB-lite"/>
    </source>
</evidence>
<evidence type="ECO:0000259" key="3">
    <source>
        <dbReference type="Pfam" id="PF20153"/>
    </source>
</evidence>
<dbReference type="EMBL" id="JAFIQS010000015">
    <property type="protein sequence ID" value="KAG5163476.1"/>
    <property type="molecule type" value="Genomic_DNA"/>
</dbReference>
<feature type="compositionally biased region" description="Polar residues" evidence="1">
    <location>
        <begin position="1"/>
        <end position="22"/>
    </location>
</feature>
<feature type="transmembrane region" description="Helical" evidence="2">
    <location>
        <begin position="241"/>
        <end position="266"/>
    </location>
</feature>